<keyword evidence="4 10" id="KW-0808">Transferase</keyword>
<dbReference type="Gene3D" id="3.50.50.60">
    <property type="entry name" value="FAD/NAD(P)-binding domain"/>
    <property type="match status" value="1"/>
</dbReference>
<dbReference type="SUPFAM" id="SSF54373">
    <property type="entry name" value="FAD-linked reductases, C-terminal domain"/>
    <property type="match status" value="1"/>
</dbReference>
<dbReference type="InterPro" id="IPR036188">
    <property type="entry name" value="FAD/NAD-bd_sf"/>
</dbReference>
<name>A0ABM8ZUS0_9VIBR</name>
<dbReference type="InterPro" id="IPR029063">
    <property type="entry name" value="SAM-dependent_MTases_sf"/>
</dbReference>
<dbReference type="SUPFAM" id="SSF51905">
    <property type="entry name" value="FAD/NAD(P)-binding domain"/>
    <property type="match status" value="1"/>
</dbReference>
<dbReference type="InterPro" id="IPR017610">
    <property type="entry name" value="tRNA_S-uridine_synth_MnmC_C"/>
</dbReference>
<evidence type="ECO:0000256" key="4">
    <source>
        <dbReference type="ARBA" id="ARBA00022679"/>
    </source>
</evidence>
<keyword evidence="1 10" id="KW-0963">Cytoplasm</keyword>
<reference evidence="14" key="1">
    <citation type="submission" date="2021-11" db="EMBL/GenBank/DDBJ databases">
        <authorList>
            <person name="Rodrigo-Torres L."/>
            <person name="Arahal R. D."/>
            <person name="Lucena T."/>
        </authorList>
    </citation>
    <scope>NUCLEOTIDE SEQUENCE</scope>
    <source>
        <strain evidence="14">CECT 7929</strain>
    </source>
</reference>
<dbReference type="PANTHER" id="PTHR13847:SF283">
    <property type="entry name" value="TRNA 5-METHYLAMINOMETHYL-2-THIOURIDINE BIOSYNTHESIS BIFUNCTIONAL PROTEIN MNMC"/>
    <property type="match status" value="1"/>
</dbReference>
<dbReference type="RefSeq" id="WP_237466472.1">
    <property type="nucleotide sequence ID" value="NZ_CAKLDI010000001.1"/>
</dbReference>
<evidence type="ECO:0000259" key="13">
    <source>
        <dbReference type="Pfam" id="PF05430"/>
    </source>
</evidence>
<feature type="region of interest" description="Disordered" evidence="11">
    <location>
        <begin position="244"/>
        <end position="264"/>
    </location>
</feature>
<comment type="catalytic activity">
    <reaction evidence="10">
        <text>5-aminomethyl-2-thiouridine(34) in tRNA + S-adenosyl-L-methionine = 5-methylaminomethyl-2-thiouridine(34) in tRNA + S-adenosyl-L-homocysteine + H(+)</text>
        <dbReference type="Rhea" id="RHEA:19569"/>
        <dbReference type="Rhea" id="RHEA-COMP:10195"/>
        <dbReference type="Rhea" id="RHEA-COMP:10197"/>
        <dbReference type="ChEBI" id="CHEBI:15378"/>
        <dbReference type="ChEBI" id="CHEBI:57856"/>
        <dbReference type="ChEBI" id="CHEBI:59789"/>
        <dbReference type="ChEBI" id="CHEBI:74454"/>
        <dbReference type="ChEBI" id="CHEBI:74455"/>
        <dbReference type="EC" id="2.1.1.61"/>
    </reaction>
</comment>
<dbReference type="NCBIfam" id="TIGR03197">
    <property type="entry name" value="MnmC_Cterm"/>
    <property type="match status" value="1"/>
</dbReference>
<keyword evidence="2 10" id="KW-0489">Methyltransferase</keyword>
<dbReference type="InterPro" id="IPR008471">
    <property type="entry name" value="MnmC-like_methylTransf"/>
</dbReference>
<evidence type="ECO:0000256" key="3">
    <source>
        <dbReference type="ARBA" id="ARBA00022630"/>
    </source>
</evidence>
<evidence type="ECO:0000313" key="15">
    <source>
        <dbReference type="Proteomes" id="UP000838672"/>
    </source>
</evidence>
<feature type="domain" description="FAD dependent oxidoreductase" evidence="12">
    <location>
        <begin position="269"/>
        <end position="647"/>
    </location>
</feature>
<feature type="region of interest" description="FAD-dependent cmnm(5)s(2)U34 oxidoreductase" evidence="10">
    <location>
        <begin position="272"/>
        <end position="690"/>
    </location>
</feature>
<comment type="similarity">
    <text evidence="10">In the C-terminal section; belongs to the DAO family.</text>
</comment>
<keyword evidence="7 10" id="KW-0274">FAD</keyword>
<protein>
    <recommendedName>
        <fullName evidence="10">tRNA 5-methylaminomethyl-2-thiouridine biosynthesis bifunctional protein MnmC</fullName>
        <shortName evidence="10">tRNA mnm(5)s(2)U biosynthesis bifunctional protein</shortName>
    </recommendedName>
    <domain>
        <recommendedName>
            <fullName evidence="10">tRNA (mnm(5)s(2)U34)-methyltransferase</fullName>
            <ecNumber evidence="10">2.1.1.61</ecNumber>
        </recommendedName>
    </domain>
    <domain>
        <recommendedName>
            <fullName evidence="10">FAD-dependent cmnm(5)s(2)U34 oxidoreductase</fullName>
            <ecNumber evidence="10">1.5.-.-</ecNumber>
        </recommendedName>
    </domain>
</protein>
<dbReference type="Pfam" id="PF01266">
    <property type="entry name" value="DAO"/>
    <property type="match status" value="1"/>
</dbReference>
<dbReference type="NCBIfam" id="NF002481">
    <property type="entry name" value="PRK01747.1-2"/>
    <property type="match status" value="1"/>
</dbReference>
<dbReference type="EC" id="2.1.1.61" evidence="10"/>
<evidence type="ECO:0000256" key="9">
    <source>
        <dbReference type="ARBA" id="ARBA00023268"/>
    </source>
</evidence>
<dbReference type="EMBL" id="CAKLDI010000001">
    <property type="protein sequence ID" value="CAH0534068.1"/>
    <property type="molecule type" value="Genomic_DNA"/>
</dbReference>
<keyword evidence="9 10" id="KW-0511">Multifunctional enzyme</keyword>
<gene>
    <name evidence="10 14" type="primary">mnmC</name>
    <name evidence="14" type="ORF">VST7929_01969</name>
</gene>
<keyword evidence="6 10" id="KW-0819">tRNA processing</keyword>
<keyword evidence="8 10" id="KW-0560">Oxidoreductase</keyword>
<keyword evidence="5 10" id="KW-0949">S-adenosyl-L-methionine</keyword>
<evidence type="ECO:0000256" key="1">
    <source>
        <dbReference type="ARBA" id="ARBA00022490"/>
    </source>
</evidence>
<organism evidence="14 15">
    <name type="scientific">Vibrio stylophorae</name>
    <dbReference type="NCBI Taxonomy" id="659351"/>
    <lineage>
        <taxon>Bacteria</taxon>
        <taxon>Pseudomonadati</taxon>
        <taxon>Pseudomonadota</taxon>
        <taxon>Gammaproteobacteria</taxon>
        <taxon>Vibrionales</taxon>
        <taxon>Vibrionaceae</taxon>
        <taxon>Vibrio</taxon>
    </lineage>
</organism>
<evidence type="ECO:0000256" key="5">
    <source>
        <dbReference type="ARBA" id="ARBA00022691"/>
    </source>
</evidence>
<dbReference type="InterPro" id="IPR047785">
    <property type="entry name" value="tRNA_MNMC2"/>
</dbReference>
<evidence type="ECO:0000256" key="10">
    <source>
        <dbReference type="HAMAP-Rule" id="MF_01102"/>
    </source>
</evidence>
<evidence type="ECO:0000256" key="6">
    <source>
        <dbReference type="ARBA" id="ARBA00022694"/>
    </source>
</evidence>
<sequence>MSQTRLTSANISWNDAGTPVSHQFDDVYFSNDNGLEETRYVFLNQNQIPERWLTHTNRRFVIAETGFGTGLNFLAAWQAFDQFREANPTATLNQLHFVTFEKFPIALSDLKKAHAQWPELASWAEQLQSQYPHLISGCHRLIFAGGAITLDLWFGDIHQTLPEVVSGEHGIVDAWFLDGFAPSKNPEMWTEALFQGLARLSKNQGTLATFTAAGFVRRGLIEAGFEMHKVKGFGHKREMIAGARRPRAQSEATPYASPSAHQKDPQQSIAIIGGGIAAACIAHQLLQRGDRVTIYCEDKQAGLGASGNRQGALYPLLNGQHDELSQIYAQAFGFARRQYDQLAQHLDFAHDWCGVLHLGFDEKQQQKNEQIAAGPFSSELITPLSAEQSNQTAGLALDQPGLFYPQGGWLCPQQLCQALFAAIDAHAFGEICYQTHVETIASHPNGWQLKGQYGHDQTLDVRHELVILANGYQVTQFAQTQAMPLYPVRGQVTHAPSNAQIAPLRTVLCADGYFTPQDPKHHTHCLGASYGRNQTDLAIRSNEQQENKAKLCASLPHCTALNAIDSDHLDARVGVRCASRDHLPALGIVANYQQNIDDYQAASDMQDGQKIHLEQVPLAYYDNLFVLGGLGARGLCSAPLLAESLASQIHGEPIPLSASQLKALHPARFWLRRLQKGKALPQTADAQKLK</sequence>
<dbReference type="HAMAP" id="MF_01102">
    <property type="entry name" value="MnmC"/>
    <property type="match status" value="1"/>
</dbReference>
<proteinExistence type="inferred from homology"/>
<keyword evidence="3 10" id="KW-0285">Flavoprotein</keyword>
<comment type="cofactor">
    <cofactor evidence="10">
        <name>FAD</name>
        <dbReference type="ChEBI" id="CHEBI:57692"/>
    </cofactor>
</comment>
<feature type="domain" description="MnmC-like methyltransferase" evidence="13">
    <location>
        <begin position="118"/>
        <end position="243"/>
    </location>
</feature>
<comment type="subcellular location">
    <subcellularLocation>
        <location evidence="10">Cytoplasm</location>
    </subcellularLocation>
</comment>
<dbReference type="EC" id="1.5.-.-" evidence="10"/>
<evidence type="ECO:0000256" key="11">
    <source>
        <dbReference type="SAM" id="MobiDB-lite"/>
    </source>
</evidence>
<dbReference type="Pfam" id="PF05430">
    <property type="entry name" value="Methyltransf_30"/>
    <property type="match status" value="1"/>
</dbReference>
<evidence type="ECO:0000256" key="7">
    <source>
        <dbReference type="ARBA" id="ARBA00022827"/>
    </source>
</evidence>
<dbReference type="InterPro" id="IPR006076">
    <property type="entry name" value="FAD-dep_OxRdtase"/>
</dbReference>
<evidence type="ECO:0000259" key="12">
    <source>
        <dbReference type="Pfam" id="PF01266"/>
    </source>
</evidence>
<accession>A0ABM8ZUS0</accession>
<dbReference type="NCBIfam" id="NF033855">
    <property type="entry name" value="tRNA_MNMC2"/>
    <property type="match status" value="1"/>
</dbReference>
<dbReference type="PANTHER" id="PTHR13847">
    <property type="entry name" value="SARCOSINE DEHYDROGENASE-RELATED"/>
    <property type="match status" value="1"/>
</dbReference>
<feature type="region of interest" description="tRNA (mnm(5)s(2)U34)-methyltransferase" evidence="10">
    <location>
        <begin position="1"/>
        <end position="245"/>
    </location>
</feature>
<comment type="function">
    <text evidence="10">Catalyzes the last two steps in the biosynthesis of 5-methylaminomethyl-2-thiouridine (mnm(5)s(2)U) at the wobble position (U34) in tRNA. Catalyzes the FAD-dependent demodification of cmnm(5)s(2)U34 to nm(5)s(2)U34, followed by the transfer of a methyl group from S-adenosyl-L-methionine to nm(5)s(2)U34, to form mnm(5)s(2)U34.</text>
</comment>
<dbReference type="InterPro" id="IPR023032">
    <property type="entry name" value="tRNA_MAMT_biosynth_bifunc_MnmC"/>
</dbReference>
<dbReference type="Gene3D" id="3.30.9.10">
    <property type="entry name" value="D-Amino Acid Oxidase, subunit A, domain 2"/>
    <property type="match status" value="1"/>
</dbReference>
<dbReference type="Proteomes" id="UP000838672">
    <property type="component" value="Unassembled WGS sequence"/>
</dbReference>
<dbReference type="Gene3D" id="3.40.50.150">
    <property type="entry name" value="Vaccinia Virus protein VP39"/>
    <property type="match status" value="1"/>
</dbReference>
<evidence type="ECO:0000256" key="2">
    <source>
        <dbReference type="ARBA" id="ARBA00022603"/>
    </source>
</evidence>
<evidence type="ECO:0000256" key="8">
    <source>
        <dbReference type="ARBA" id="ARBA00023002"/>
    </source>
</evidence>
<dbReference type="NCBIfam" id="NF002484">
    <property type="entry name" value="PRK01747.1-5"/>
    <property type="match status" value="1"/>
</dbReference>
<evidence type="ECO:0000313" key="14">
    <source>
        <dbReference type="EMBL" id="CAH0534068.1"/>
    </source>
</evidence>
<comment type="caution">
    <text evidence="14">The sequence shown here is derived from an EMBL/GenBank/DDBJ whole genome shotgun (WGS) entry which is preliminary data.</text>
</comment>
<comment type="similarity">
    <text evidence="10">In the N-terminal section; belongs to the methyltransferase superfamily. tRNA (mnm(5)s(2)U34)-methyltransferase family.</text>
</comment>
<keyword evidence="15" id="KW-1185">Reference proteome</keyword>